<reference evidence="1" key="1">
    <citation type="submission" date="2021-07" db="EMBL/GenBank/DDBJ databases">
        <title>Genome Resource of American Ginseng Black Spot Pathogen Alternaria panax.</title>
        <authorList>
            <person name="Qiu C."/>
            <person name="Wang W."/>
            <person name="Liu Z."/>
        </authorList>
    </citation>
    <scope>NUCLEOTIDE SEQUENCE</scope>
    <source>
        <strain evidence="1">BNCC115425</strain>
    </source>
</reference>
<dbReference type="PANTHER" id="PTHR31630">
    <property type="entry name" value="PHYTANOYL-COA DIOXYGENASE-RELATED-RELATED"/>
    <property type="match status" value="1"/>
</dbReference>
<accession>A0AAD4FKH3</accession>
<comment type="caution">
    <text evidence="1">The sequence shown here is derived from an EMBL/GenBank/DDBJ whole genome shotgun (WGS) entry which is preliminary data.</text>
</comment>
<evidence type="ECO:0000313" key="1">
    <source>
        <dbReference type="EMBL" id="KAG9190186.1"/>
    </source>
</evidence>
<proteinExistence type="predicted"/>
<name>A0AAD4FKH3_9PLEO</name>
<dbReference type="Proteomes" id="UP001199106">
    <property type="component" value="Unassembled WGS sequence"/>
</dbReference>
<protein>
    <submittedName>
        <fullName evidence="1">Uncharacterized protein</fullName>
    </submittedName>
</protein>
<dbReference type="AlphaFoldDB" id="A0AAD4FKH3"/>
<sequence length="171" mass="19599">MAPFLDENENEGDEFYDKGYVVLKDVVPKERALKSRNKMMDWLGTFHNDFDIKNPETWTKENLPQSFENNTTELIVSYETINLTLPNASKLAGSKPWPHLDQAPKRQGLSCVQGVFNFSEAGPKDGGLVVMEGSAKLFDKLFKQRPFDQTKGLLTALHYEFYPFQDSDVKW</sequence>
<organism evidence="1 2">
    <name type="scientific">Alternaria panax</name>
    <dbReference type="NCBI Taxonomy" id="48097"/>
    <lineage>
        <taxon>Eukaryota</taxon>
        <taxon>Fungi</taxon>
        <taxon>Dikarya</taxon>
        <taxon>Ascomycota</taxon>
        <taxon>Pezizomycotina</taxon>
        <taxon>Dothideomycetes</taxon>
        <taxon>Pleosporomycetidae</taxon>
        <taxon>Pleosporales</taxon>
        <taxon>Pleosporineae</taxon>
        <taxon>Pleosporaceae</taxon>
        <taxon>Alternaria</taxon>
        <taxon>Alternaria sect. Panax</taxon>
    </lineage>
</organism>
<gene>
    <name evidence="1" type="ORF">G6011_08274</name>
</gene>
<dbReference type="SUPFAM" id="SSF51197">
    <property type="entry name" value="Clavaminate synthase-like"/>
    <property type="match status" value="1"/>
</dbReference>
<dbReference type="EMBL" id="JAANER010000004">
    <property type="protein sequence ID" value="KAG9190186.1"/>
    <property type="molecule type" value="Genomic_DNA"/>
</dbReference>
<keyword evidence="2" id="KW-1185">Reference proteome</keyword>
<dbReference type="PANTHER" id="PTHR31630:SF6">
    <property type="entry name" value="PHYTANOYL-COA DIOXYGENASE-RELATED"/>
    <property type="match status" value="1"/>
</dbReference>
<evidence type="ECO:0000313" key="2">
    <source>
        <dbReference type="Proteomes" id="UP001199106"/>
    </source>
</evidence>